<dbReference type="GO" id="GO:0016740">
    <property type="term" value="F:transferase activity"/>
    <property type="evidence" value="ECO:0007669"/>
    <property type="project" value="UniProtKB-KW"/>
</dbReference>
<dbReference type="EMBL" id="QZKU01000042">
    <property type="protein sequence ID" value="RJP23897.1"/>
    <property type="molecule type" value="Genomic_DNA"/>
</dbReference>
<dbReference type="Gene3D" id="3.30.110.40">
    <property type="entry name" value="TusA-like domain"/>
    <property type="match status" value="1"/>
</dbReference>
<dbReference type="Pfam" id="PF01206">
    <property type="entry name" value="TusA"/>
    <property type="match status" value="1"/>
</dbReference>
<dbReference type="InterPro" id="IPR036868">
    <property type="entry name" value="TusA-like_sf"/>
</dbReference>
<comment type="similarity">
    <text evidence="1">Belongs to the sulfur carrier protein TusA family.</text>
</comment>
<evidence type="ECO:0000256" key="1">
    <source>
        <dbReference type="ARBA" id="ARBA00008984"/>
    </source>
</evidence>
<reference evidence="3 4" key="1">
    <citation type="journal article" date="2017" name="ISME J.">
        <title>Energy and carbon metabolisms in a deep terrestrial subsurface fluid microbial community.</title>
        <authorList>
            <person name="Momper L."/>
            <person name="Jungbluth S.P."/>
            <person name="Lee M.D."/>
            <person name="Amend J.P."/>
        </authorList>
    </citation>
    <scope>NUCLEOTIDE SEQUENCE [LARGE SCALE GENOMIC DNA]</scope>
    <source>
        <strain evidence="3">SURF_5</strain>
    </source>
</reference>
<dbReference type="PANTHER" id="PTHR33279:SF19">
    <property type="entry name" value="SSL1707 PROTEIN"/>
    <property type="match status" value="1"/>
</dbReference>
<sequence length="76" mass="8779">MSKMSILDLTDTQCPMTFIKAKLAIEELEAGQLIELLVNPGTSMRDVPRSLKEEGHRIERVVREQTHFRVTVRKQE</sequence>
<organism evidence="3 4">
    <name type="scientific">Abyssobacteria bacterium (strain SURF_5)</name>
    <dbReference type="NCBI Taxonomy" id="2093360"/>
    <lineage>
        <taxon>Bacteria</taxon>
        <taxon>Pseudomonadati</taxon>
        <taxon>Candidatus Hydrogenedentota</taxon>
        <taxon>Candidatus Abyssobacteria</taxon>
    </lineage>
</organism>
<dbReference type="InterPro" id="IPR001455">
    <property type="entry name" value="TusA-like"/>
</dbReference>
<accession>A0A3A4NTY9</accession>
<name>A0A3A4NTY9_ABYX5</name>
<comment type="caution">
    <text evidence="3">The sequence shown here is derived from an EMBL/GenBank/DDBJ whole genome shotgun (WGS) entry which is preliminary data.</text>
</comment>
<dbReference type="PANTHER" id="PTHR33279">
    <property type="entry name" value="SULFUR CARRIER PROTEIN YEDF-RELATED"/>
    <property type="match status" value="1"/>
</dbReference>
<feature type="domain" description="UPF0033" evidence="2">
    <location>
        <begin position="6"/>
        <end position="74"/>
    </location>
</feature>
<evidence type="ECO:0000313" key="4">
    <source>
        <dbReference type="Proteomes" id="UP000265882"/>
    </source>
</evidence>
<proteinExistence type="inferred from homology"/>
<keyword evidence="3" id="KW-0808">Transferase</keyword>
<dbReference type="CDD" id="cd00291">
    <property type="entry name" value="SirA_YedF_YeeD"/>
    <property type="match status" value="1"/>
</dbReference>
<dbReference type="AlphaFoldDB" id="A0A3A4NTY9"/>
<evidence type="ECO:0000313" key="3">
    <source>
        <dbReference type="EMBL" id="RJP23897.1"/>
    </source>
</evidence>
<gene>
    <name evidence="3" type="ORF">C4520_05500</name>
</gene>
<dbReference type="Proteomes" id="UP000265882">
    <property type="component" value="Unassembled WGS sequence"/>
</dbReference>
<dbReference type="SUPFAM" id="SSF64307">
    <property type="entry name" value="SirA-like"/>
    <property type="match status" value="1"/>
</dbReference>
<evidence type="ECO:0000259" key="2">
    <source>
        <dbReference type="Pfam" id="PF01206"/>
    </source>
</evidence>
<protein>
    <submittedName>
        <fullName evidence="3">Sulfurtransferase TusA family protein</fullName>
    </submittedName>
</protein>